<evidence type="ECO:0008006" key="4">
    <source>
        <dbReference type="Google" id="ProtNLM"/>
    </source>
</evidence>
<feature type="region of interest" description="Disordered" evidence="1">
    <location>
        <begin position="45"/>
        <end position="106"/>
    </location>
</feature>
<comment type="caution">
    <text evidence="2">The sequence shown here is derived from an EMBL/GenBank/DDBJ whole genome shotgun (WGS) entry which is preliminary data.</text>
</comment>
<name>A0AB35N2R5_VIBSP</name>
<evidence type="ECO:0000256" key="1">
    <source>
        <dbReference type="SAM" id="MobiDB-lite"/>
    </source>
</evidence>
<feature type="region of interest" description="Disordered" evidence="1">
    <location>
        <begin position="567"/>
        <end position="593"/>
    </location>
</feature>
<feature type="compositionally biased region" description="Basic and acidic residues" evidence="1">
    <location>
        <begin position="571"/>
        <end position="582"/>
    </location>
</feature>
<reference evidence="2" key="1">
    <citation type="submission" date="2023-07" db="EMBL/GenBank/DDBJ databases">
        <title>Genome content predicts the carbon catabolic preferences of heterotrophic bacteria.</title>
        <authorList>
            <person name="Gralka M."/>
        </authorList>
    </citation>
    <scope>NUCLEOTIDE SEQUENCE</scope>
    <source>
        <strain evidence="2">6E02</strain>
    </source>
</reference>
<gene>
    <name evidence="2" type="ORF">Q8W42_19465</name>
</gene>
<dbReference type="RefSeq" id="WP_102560904.1">
    <property type="nucleotide sequence ID" value="NZ_CAWNUI010000038.1"/>
</dbReference>
<feature type="compositionally biased region" description="Basic and acidic residues" evidence="1">
    <location>
        <begin position="45"/>
        <end position="63"/>
    </location>
</feature>
<proteinExistence type="predicted"/>
<evidence type="ECO:0000313" key="3">
    <source>
        <dbReference type="Proteomes" id="UP001177935"/>
    </source>
</evidence>
<dbReference type="AlphaFoldDB" id="A0AB35N2R5"/>
<sequence length="873" mass="95432">MAIGSTLRGTAGDSSAQDLREIVKLLQNQNDAKTKRDDELKKLITELFGDQKDSESKEKESKNKRTRGKDKQPRKRKGTDKEKGNAKRDRSQPEKSNAKDDKKKAKSNDAFAKIMNQSGSAVQSTMSTFASLNSVVDMSHIQMNDFSTKAIAGATSSLSKGFTAALTKGAMRLNPYTLVVTEAFNLVAGKALEFYQFMNEGAVNLQAFNRETGVSVGGQQGLRVAQAQSQLSLSELANVVDKGSRAFASFGKKELKMFTKQVGQLANSDLRMLGVASEDVANLMRYQLEQDRNRFAFDTKSRHTSNEASKSYIQTMIKMSKVTGKTAEEMAKISSGADLDQATKHLADQAQEMAYAAGIAAGMTEDEARASAQEQRAAMMSMAEEMSGGDKELMGSLIKRAVTGVDDALTSQIASVGAGDFLNDWTTAVQEGALDADAAVALSKEHGSTIQQVSKELALISPELSNALGSVYNGLTVYADGVEKLQDSRTLLDVWESAITGWTSTATTTMSTAWTTFVQELFAIDGSLWGNISNAFSEAWKILKEGFANLFPDLSGMFDFDFFGDDDTPEETSKKEKERIDNAGKYQQGSYAPPASSATVYGYGMQTQYPPKVAEQAEKNIQAETKKAESMMHESVVPEVNAIEVERKNALAKEQSMDVLKTANIGEKTGNAYVDQDKLNNWLDKKTIPEVERKLSQYLDLVFDESKRMLGYQDQYYINMAAGIQDHLSTRLGDLEGTPSFHQQAMTEEVKPASFSDSLISNAPSVMTVEPINTPLVEPPLAAPVQQVQEPIVQEVLTRDDVRSEVQGAMKDQSREQETQNRLDADAIGKAVAAELKPEMQQTNSYMAMQVGLVEDGNRQLRKNGNGGIRPVN</sequence>
<evidence type="ECO:0000313" key="2">
    <source>
        <dbReference type="EMBL" id="MDP2502896.1"/>
    </source>
</evidence>
<feature type="compositionally biased region" description="Basic and acidic residues" evidence="1">
    <location>
        <begin position="79"/>
        <end position="106"/>
    </location>
</feature>
<feature type="compositionally biased region" description="Basic residues" evidence="1">
    <location>
        <begin position="64"/>
        <end position="78"/>
    </location>
</feature>
<dbReference type="Proteomes" id="UP001177935">
    <property type="component" value="Unassembled WGS sequence"/>
</dbReference>
<accession>A0AB35N2R5</accession>
<protein>
    <recommendedName>
        <fullName evidence="4">Tape measure protein</fullName>
    </recommendedName>
</protein>
<organism evidence="2 3">
    <name type="scientific">Vibrio splendidus</name>
    <dbReference type="NCBI Taxonomy" id="29497"/>
    <lineage>
        <taxon>Bacteria</taxon>
        <taxon>Pseudomonadati</taxon>
        <taxon>Pseudomonadota</taxon>
        <taxon>Gammaproteobacteria</taxon>
        <taxon>Vibrionales</taxon>
        <taxon>Vibrionaceae</taxon>
        <taxon>Vibrio</taxon>
    </lineage>
</organism>
<dbReference type="EMBL" id="JAUYVL010000015">
    <property type="protein sequence ID" value="MDP2502896.1"/>
    <property type="molecule type" value="Genomic_DNA"/>
</dbReference>